<dbReference type="EMBL" id="JAKOGG010000003">
    <property type="protein sequence ID" value="MCS4555793.1"/>
    <property type="molecule type" value="Genomic_DNA"/>
</dbReference>
<gene>
    <name evidence="1" type="ORF">L9G74_05025</name>
</gene>
<sequence>MQLPLVLLGAMLNMPTSANIEYIHKELVLNGQQFYVYTADPGAIGKAYHYVYLTCPRPWGRYELRSLGRVDWMLKPQFELQGDELVMTGERYPNPNVQERLSLAGHSCR</sequence>
<keyword evidence="2" id="KW-1185">Reference proteome</keyword>
<comment type="caution">
    <text evidence="1">The sequence shown here is derived from an EMBL/GenBank/DDBJ whole genome shotgun (WGS) entry which is preliminary data.</text>
</comment>
<accession>A0ABT2FHI1</accession>
<reference evidence="2" key="2">
    <citation type="submission" date="2023-07" db="EMBL/GenBank/DDBJ databases">
        <title>Shewanella mangrovi sp. nov., an acetaldehyde- degrading bacterium isolated from mangrove sediment.</title>
        <authorList>
            <person name="Liu Y."/>
        </authorList>
    </citation>
    <scope>NUCLEOTIDE SEQUENCE [LARGE SCALE GENOMIC DNA]</scope>
    <source>
        <strain evidence="2">C32</strain>
    </source>
</reference>
<evidence type="ECO:0000313" key="2">
    <source>
        <dbReference type="Proteomes" id="UP001201549"/>
    </source>
</evidence>
<dbReference type="Proteomes" id="UP001201549">
    <property type="component" value="Unassembled WGS sequence"/>
</dbReference>
<evidence type="ECO:0000313" key="1">
    <source>
        <dbReference type="EMBL" id="MCS4555793.1"/>
    </source>
</evidence>
<organism evidence="1 2">
    <name type="scientific">Shewanella electrica</name>
    <dbReference type="NCBI Taxonomy" id="515560"/>
    <lineage>
        <taxon>Bacteria</taxon>
        <taxon>Pseudomonadati</taxon>
        <taxon>Pseudomonadota</taxon>
        <taxon>Gammaproteobacteria</taxon>
        <taxon>Alteromonadales</taxon>
        <taxon>Shewanellaceae</taxon>
        <taxon>Shewanella</taxon>
    </lineage>
</organism>
<name>A0ABT2FHI1_9GAMM</name>
<dbReference type="RefSeq" id="WP_238895205.1">
    <property type="nucleotide sequence ID" value="NZ_JAKOGG010000003.1"/>
</dbReference>
<reference evidence="1 2" key="1">
    <citation type="submission" date="2022-02" db="EMBL/GenBank/DDBJ databases">
        <authorList>
            <person name="Zhuang L."/>
        </authorList>
    </citation>
    <scope>NUCLEOTIDE SEQUENCE [LARGE SCALE GENOMIC DNA]</scope>
    <source>
        <strain evidence="1 2">C32</strain>
    </source>
</reference>
<proteinExistence type="predicted"/>
<protein>
    <submittedName>
        <fullName evidence="1">Uncharacterized protein</fullName>
    </submittedName>
</protein>